<evidence type="ECO:0000313" key="4">
    <source>
        <dbReference type="Proteomes" id="UP001328107"/>
    </source>
</evidence>
<dbReference type="SUPFAM" id="SSF51735">
    <property type="entry name" value="NAD(P)-binding Rossmann-fold domains"/>
    <property type="match status" value="1"/>
</dbReference>
<dbReference type="InterPro" id="IPR036291">
    <property type="entry name" value="NAD(P)-bd_dom_sf"/>
</dbReference>
<evidence type="ECO:0000313" key="3">
    <source>
        <dbReference type="EMBL" id="GMR36347.1"/>
    </source>
</evidence>
<dbReference type="Pfam" id="PF13561">
    <property type="entry name" value="adh_short_C2"/>
    <property type="match status" value="1"/>
</dbReference>
<dbReference type="PANTHER" id="PTHR43658">
    <property type="entry name" value="SHORT-CHAIN DEHYDROGENASE/REDUCTASE"/>
    <property type="match status" value="1"/>
</dbReference>
<dbReference type="GO" id="GO:0008670">
    <property type="term" value="F:2,4-dienoyl-CoA reductase (NADPH) activity"/>
    <property type="evidence" value="ECO:0007669"/>
    <property type="project" value="TreeGrafter"/>
</dbReference>
<dbReference type="Proteomes" id="UP001328107">
    <property type="component" value="Unassembled WGS sequence"/>
</dbReference>
<dbReference type="GO" id="GO:0005739">
    <property type="term" value="C:mitochondrion"/>
    <property type="evidence" value="ECO:0007669"/>
    <property type="project" value="TreeGrafter"/>
</dbReference>
<dbReference type="PRINTS" id="PR00081">
    <property type="entry name" value="GDHRDH"/>
</dbReference>
<name>A0AAN5CAZ0_9BILA</name>
<dbReference type="AlphaFoldDB" id="A0AAN5CAZ0"/>
<evidence type="ECO:0008006" key="5">
    <source>
        <dbReference type="Google" id="ProtNLM"/>
    </source>
</evidence>
<proteinExistence type="predicted"/>
<dbReference type="Gene3D" id="3.40.50.720">
    <property type="entry name" value="NAD(P)-binding Rossmann-like Domain"/>
    <property type="match status" value="1"/>
</dbReference>
<gene>
    <name evidence="3" type="ORF">PMAYCL1PPCAC_06542</name>
</gene>
<accession>A0AAN5CAZ0</accession>
<dbReference type="GO" id="GO:0006635">
    <property type="term" value="P:fatty acid beta-oxidation"/>
    <property type="evidence" value="ECO:0007669"/>
    <property type="project" value="TreeGrafter"/>
</dbReference>
<keyword evidence="4" id="KW-1185">Reference proteome</keyword>
<organism evidence="3 4">
    <name type="scientific">Pristionchus mayeri</name>
    <dbReference type="NCBI Taxonomy" id="1317129"/>
    <lineage>
        <taxon>Eukaryota</taxon>
        <taxon>Metazoa</taxon>
        <taxon>Ecdysozoa</taxon>
        <taxon>Nematoda</taxon>
        <taxon>Chromadorea</taxon>
        <taxon>Rhabditida</taxon>
        <taxon>Rhabditina</taxon>
        <taxon>Diplogasteromorpha</taxon>
        <taxon>Diplogasteroidea</taxon>
        <taxon>Neodiplogasteridae</taxon>
        <taxon>Pristionchus</taxon>
    </lineage>
</organism>
<evidence type="ECO:0000256" key="1">
    <source>
        <dbReference type="ARBA" id="ARBA00023002"/>
    </source>
</evidence>
<feature type="chain" id="PRO_5042862355" description="Decr-1.3" evidence="2">
    <location>
        <begin position="25"/>
        <end position="331"/>
    </location>
</feature>
<keyword evidence="1" id="KW-0560">Oxidoreductase</keyword>
<sequence>RSFYSLTILVVPSLLSLILDMACSNPAKFFPANTTIALRDGAMKNKVALITGGGTGIGKAIATTFAALGAKVAIAARRTEVLEKTAADIRKSTGGVCEPFKMDVKDPTLVAAAIDEIEKKFGQTPNVLVNNAAGNFIMATERLSDNAVGTVVDIVLKGTMRVTKEVGQRCIKNGTGCSVLSITTPYARAGAPFVVPSAISKSGVETMTKSLATEWAKYGLRLNAIAPGPFPTEGAFGRLSTMTFEEAVEAAATTVPLGRCGALEELGNLSAFICSDYGNFINGAIIDIDGAQQHHNHGSSFSPALHEMSSEDWAEIEEKIRGRTSKSKSKI</sequence>
<keyword evidence="2" id="KW-0732">Signal</keyword>
<feature type="signal peptide" evidence="2">
    <location>
        <begin position="1"/>
        <end position="24"/>
    </location>
</feature>
<evidence type="ECO:0000256" key="2">
    <source>
        <dbReference type="SAM" id="SignalP"/>
    </source>
</evidence>
<dbReference type="CDD" id="cd05369">
    <property type="entry name" value="TER_DECR_SDR_a"/>
    <property type="match status" value="1"/>
</dbReference>
<protein>
    <recommendedName>
        <fullName evidence="5">Decr-1.3</fullName>
    </recommendedName>
</protein>
<feature type="non-terminal residue" evidence="3">
    <location>
        <position position="1"/>
    </location>
</feature>
<dbReference type="InterPro" id="IPR002347">
    <property type="entry name" value="SDR_fam"/>
</dbReference>
<dbReference type="PANTHER" id="PTHR43658:SF8">
    <property type="entry name" value="17-BETA-HYDROXYSTEROID DEHYDROGENASE 14-RELATED"/>
    <property type="match status" value="1"/>
</dbReference>
<dbReference type="EMBL" id="BTRK01000002">
    <property type="protein sequence ID" value="GMR36347.1"/>
    <property type="molecule type" value="Genomic_DNA"/>
</dbReference>
<comment type="caution">
    <text evidence="3">The sequence shown here is derived from an EMBL/GenBank/DDBJ whole genome shotgun (WGS) entry which is preliminary data.</text>
</comment>
<reference evidence="4" key="1">
    <citation type="submission" date="2022-10" db="EMBL/GenBank/DDBJ databases">
        <title>Genome assembly of Pristionchus species.</title>
        <authorList>
            <person name="Yoshida K."/>
            <person name="Sommer R.J."/>
        </authorList>
    </citation>
    <scope>NUCLEOTIDE SEQUENCE [LARGE SCALE GENOMIC DNA]</scope>
    <source>
        <strain evidence="4">RS5460</strain>
    </source>
</reference>